<evidence type="ECO:0000313" key="5">
    <source>
        <dbReference type="EMBL" id="KAH7114872.1"/>
    </source>
</evidence>
<dbReference type="NCBIfam" id="TIGR01430">
    <property type="entry name" value="aden_deam"/>
    <property type="match status" value="1"/>
</dbReference>
<dbReference type="InterPro" id="IPR006330">
    <property type="entry name" value="Ado/ade_deaminase"/>
</dbReference>
<dbReference type="AlphaFoldDB" id="A0A9P9ICH3"/>
<keyword evidence="2" id="KW-0479">Metal-binding</keyword>
<organism evidence="5 6">
    <name type="scientific">Dactylonectria macrodidyma</name>
    <dbReference type="NCBI Taxonomy" id="307937"/>
    <lineage>
        <taxon>Eukaryota</taxon>
        <taxon>Fungi</taxon>
        <taxon>Dikarya</taxon>
        <taxon>Ascomycota</taxon>
        <taxon>Pezizomycotina</taxon>
        <taxon>Sordariomycetes</taxon>
        <taxon>Hypocreomycetidae</taxon>
        <taxon>Hypocreales</taxon>
        <taxon>Nectriaceae</taxon>
        <taxon>Dactylonectria</taxon>
    </lineage>
</organism>
<dbReference type="PANTHER" id="PTHR43114">
    <property type="entry name" value="ADENINE DEAMINASE"/>
    <property type="match status" value="1"/>
</dbReference>
<protein>
    <submittedName>
        <fullName evidence="5">Adenosine deaminase</fullName>
    </submittedName>
</protein>
<feature type="domain" description="Adenosine deaminase" evidence="4">
    <location>
        <begin position="16"/>
        <end position="326"/>
    </location>
</feature>
<comment type="cofactor">
    <cofactor evidence="1">
        <name>Zn(2+)</name>
        <dbReference type="ChEBI" id="CHEBI:29105"/>
    </cofactor>
</comment>
<keyword evidence="3" id="KW-0378">Hydrolase</keyword>
<dbReference type="InterPro" id="IPR001365">
    <property type="entry name" value="A_deaminase_dom"/>
</dbReference>
<evidence type="ECO:0000313" key="6">
    <source>
        <dbReference type="Proteomes" id="UP000738349"/>
    </source>
</evidence>
<keyword evidence="6" id="KW-1185">Reference proteome</keyword>
<dbReference type="SUPFAM" id="SSF51556">
    <property type="entry name" value="Metallo-dependent hydrolases"/>
    <property type="match status" value="1"/>
</dbReference>
<dbReference type="GO" id="GO:0006146">
    <property type="term" value="P:adenine catabolic process"/>
    <property type="evidence" value="ECO:0007669"/>
    <property type="project" value="TreeGrafter"/>
</dbReference>
<accession>A0A9P9ICH3</accession>
<proteinExistence type="predicted"/>
<dbReference type="PANTHER" id="PTHR43114:SF7">
    <property type="entry name" value="ADENOSINE DEAMINASE DOMAIN-CONTAINING PROTEIN"/>
    <property type="match status" value="1"/>
</dbReference>
<evidence type="ECO:0000256" key="3">
    <source>
        <dbReference type="ARBA" id="ARBA00022801"/>
    </source>
</evidence>
<dbReference type="OrthoDB" id="272271at2759"/>
<dbReference type="GO" id="GO:0000034">
    <property type="term" value="F:adenine deaminase activity"/>
    <property type="evidence" value="ECO:0007669"/>
    <property type="project" value="TreeGrafter"/>
</dbReference>
<sequence>MANTEIPIEAFIADMPKAELHVHLEACPTAPVLTKIAERNNLPVPADIYVLDPTDTSPPPFHDFVSFQAIFKSHLALLQTEVDFQDIALDYLTKASAENIKHVELFFGPQYHTSRGVPFPTVVGGFISAIQFAHRTLGISASLVMCIDREESVAFGMATLASAIPYRTTSSAKFASVFQRAHREGFRITCHCDVDYPFTVDHVREALTELPVDRIDHGANANESEEVINLLLAKNIGMTGCPMSNAVSSPDLKIPELLSLLRRGVKVTINCDAPGYFHAYLNKTLVTVTSNVNVTRKDLIQFQRNAFNISWISARRRDQFLQMLDEYEEKALGSAPL</sequence>
<dbReference type="Proteomes" id="UP000738349">
    <property type="component" value="Unassembled WGS sequence"/>
</dbReference>
<evidence type="ECO:0000256" key="1">
    <source>
        <dbReference type="ARBA" id="ARBA00001947"/>
    </source>
</evidence>
<comment type="caution">
    <text evidence="5">The sequence shown here is derived from an EMBL/GenBank/DDBJ whole genome shotgun (WGS) entry which is preliminary data.</text>
</comment>
<reference evidence="5" key="1">
    <citation type="journal article" date="2021" name="Nat. Commun.">
        <title>Genetic determinants of endophytism in the Arabidopsis root mycobiome.</title>
        <authorList>
            <person name="Mesny F."/>
            <person name="Miyauchi S."/>
            <person name="Thiergart T."/>
            <person name="Pickel B."/>
            <person name="Atanasova L."/>
            <person name="Karlsson M."/>
            <person name="Huettel B."/>
            <person name="Barry K.W."/>
            <person name="Haridas S."/>
            <person name="Chen C."/>
            <person name="Bauer D."/>
            <person name="Andreopoulos W."/>
            <person name="Pangilinan J."/>
            <person name="LaButti K."/>
            <person name="Riley R."/>
            <person name="Lipzen A."/>
            <person name="Clum A."/>
            <person name="Drula E."/>
            <person name="Henrissat B."/>
            <person name="Kohler A."/>
            <person name="Grigoriev I.V."/>
            <person name="Martin F.M."/>
            <person name="Hacquard S."/>
        </authorList>
    </citation>
    <scope>NUCLEOTIDE SEQUENCE</scope>
    <source>
        <strain evidence="5">MPI-CAGE-AT-0147</strain>
    </source>
</reference>
<dbReference type="GO" id="GO:0043103">
    <property type="term" value="P:hypoxanthine salvage"/>
    <property type="evidence" value="ECO:0007669"/>
    <property type="project" value="TreeGrafter"/>
</dbReference>
<dbReference type="Pfam" id="PF00962">
    <property type="entry name" value="A_deaminase"/>
    <property type="match status" value="1"/>
</dbReference>
<dbReference type="GO" id="GO:0005829">
    <property type="term" value="C:cytosol"/>
    <property type="evidence" value="ECO:0007669"/>
    <property type="project" value="TreeGrafter"/>
</dbReference>
<gene>
    <name evidence="5" type="ORF">EDB81DRAFT_862315</name>
</gene>
<evidence type="ECO:0000256" key="2">
    <source>
        <dbReference type="ARBA" id="ARBA00022723"/>
    </source>
</evidence>
<evidence type="ECO:0000259" key="4">
    <source>
        <dbReference type="Pfam" id="PF00962"/>
    </source>
</evidence>
<dbReference type="GO" id="GO:0046872">
    <property type="term" value="F:metal ion binding"/>
    <property type="evidence" value="ECO:0007669"/>
    <property type="project" value="UniProtKB-KW"/>
</dbReference>
<dbReference type="Gene3D" id="3.20.20.140">
    <property type="entry name" value="Metal-dependent hydrolases"/>
    <property type="match status" value="1"/>
</dbReference>
<dbReference type="InterPro" id="IPR032466">
    <property type="entry name" value="Metal_Hydrolase"/>
</dbReference>
<name>A0A9P9ICH3_9HYPO</name>
<dbReference type="EMBL" id="JAGMUV010000031">
    <property type="protein sequence ID" value="KAH7114872.1"/>
    <property type="molecule type" value="Genomic_DNA"/>
</dbReference>